<evidence type="ECO:0000313" key="3">
    <source>
        <dbReference type="Proteomes" id="UP000597762"/>
    </source>
</evidence>
<dbReference type="AlphaFoldDB" id="A0A812BQR7"/>
<evidence type="ECO:0000313" key="2">
    <source>
        <dbReference type="EMBL" id="CAE1236870.1"/>
    </source>
</evidence>
<keyword evidence="1" id="KW-1133">Transmembrane helix</keyword>
<keyword evidence="3" id="KW-1185">Reference proteome</keyword>
<accession>A0A812BQR7</accession>
<gene>
    <name evidence="2" type="ORF">SPHA_20474</name>
</gene>
<sequence length="195" mass="22231">MLYLFFLLCYIGFVGYRFSFALGWRIGRLFFCHFALSLILFLYTSLTISAFSSIHYSLVQSFFLLLSGILSFSRSLCLAISFLSVCIFSIFCSLLLSPFALSLLLSLSTTLSLSLTSSISPLYFSLCIFDIFRSLLLYHYHSLSLTLFLSLSLSLSFFLSQILYRGLSYFSFFLSLTHSSIFYLSPSQPFLHSHS</sequence>
<name>A0A812BQR7_ACAPH</name>
<feature type="transmembrane region" description="Helical" evidence="1">
    <location>
        <begin position="111"/>
        <end position="132"/>
    </location>
</feature>
<keyword evidence="1" id="KW-0472">Membrane</keyword>
<feature type="transmembrane region" description="Helical" evidence="1">
    <location>
        <begin position="27"/>
        <end position="46"/>
    </location>
</feature>
<reference evidence="2" key="1">
    <citation type="submission" date="2021-01" db="EMBL/GenBank/DDBJ databases">
        <authorList>
            <person name="Li R."/>
            <person name="Bekaert M."/>
        </authorList>
    </citation>
    <scope>NUCLEOTIDE SEQUENCE</scope>
    <source>
        <strain evidence="2">Farmed</strain>
    </source>
</reference>
<keyword evidence="1" id="KW-0812">Transmembrane</keyword>
<feature type="transmembrane region" description="Helical" evidence="1">
    <location>
        <begin position="53"/>
        <end position="72"/>
    </location>
</feature>
<protein>
    <submittedName>
        <fullName evidence="2">Uncharacterized protein</fullName>
    </submittedName>
</protein>
<comment type="caution">
    <text evidence="2">The sequence shown here is derived from an EMBL/GenBank/DDBJ whole genome shotgun (WGS) entry which is preliminary data.</text>
</comment>
<dbReference type="Proteomes" id="UP000597762">
    <property type="component" value="Unassembled WGS sequence"/>
</dbReference>
<feature type="transmembrane region" description="Helical" evidence="1">
    <location>
        <begin position="78"/>
        <end position="104"/>
    </location>
</feature>
<feature type="transmembrane region" description="Helical" evidence="1">
    <location>
        <begin position="138"/>
        <end position="159"/>
    </location>
</feature>
<proteinExistence type="predicted"/>
<organism evidence="2 3">
    <name type="scientific">Acanthosepion pharaonis</name>
    <name type="common">Pharaoh cuttlefish</name>
    <name type="synonym">Sepia pharaonis</name>
    <dbReference type="NCBI Taxonomy" id="158019"/>
    <lineage>
        <taxon>Eukaryota</taxon>
        <taxon>Metazoa</taxon>
        <taxon>Spiralia</taxon>
        <taxon>Lophotrochozoa</taxon>
        <taxon>Mollusca</taxon>
        <taxon>Cephalopoda</taxon>
        <taxon>Coleoidea</taxon>
        <taxon>Decapodiformes</taxon>
        <taxon>Sepiida</taxon>
        <taxon>Sepiina</taxon>
        <taxon>Sepiidae</taxon>
        <taxon>Acanthosepion</taxon>
    </lineage>
</organism>
<evidence type="ECO:0000256" key="1">
    <source>
        <dbReference type="SAM" id="Phobius"/>
    </source>
</evidence>
<dbReference type="EMBL" id="CAHIKZ030000749">
    <property type="protein sequence ID" value="CAE1236870.1"/>
    <property type="molecule type" value="Genomic_DNA"/>
</dbReference>